<evidence type="ECO:0000313" key="2">
    <source>
        <dbReference type="EMBL" id="KKT37321.1"/>
    </source>
</evidence>
<dbReference type="InterPro" id="IPR007712">
    <property type="entry name" value="RelE/ParE_toxin"/>
</dbReference>
<proteinExistence type="predicted"/>
<accession>A0A0G1GQK4</accession>
<reference evidence="2 3" key="1">
    <citation type="journal article" date="2015" name="Nature">
        <title>rRNA introns, odd ribosomes, and small enigmatic genomes across a large radiation of phyla.</title>
        <authorList>
            <person name="Brown C.T."/>
            <person name="Hug L.A."/>
            <person name="Thomas B.C."/>
            <person name="Sharon I."/>
            <person name="Castelle C.J."/>
            <person name="Singh A."/>
            <person name="Wilkins M.J."/>
            <person name="Williams K.H."/>
            <person name="Banfield J.F."/>
        </authorList>
    </citation>
    <scope>NUCLEOTIDE SEQUENCE [LARGE SCALE GENOMIC DNA]</scope>
</reference>
<sequence>MKIILLPRAEKELRKLTKLDQIAVAQKIRTLPQSLSGEEKLSGFSNIFRVRVGNYRIVYRKAYKTRWIVLIGHRRDIYRMVKDLF</sequence>
<evidence type="ECO:0000256" key="1">
    <source>
        <dbReference type="ARBA" id="ARBA00022649"/>
    </source>
</evidence>
<dbReference type="InterPro" id="IPR035093">
    <property type="entry name" value="RelE/ParE_toxin_dom_sf"/>
</dbReference>
<keyword evidence="1" id="KW-1277">Toxin-antitoxin system</keyword>
<dbReference type="Pfam" id="PF05016">
    <property type="entry name" value="ParE_toxin"/>
    <property type="match status" value="1"/>
</dbReference>
<protein>
    <recommendedName>
        <fullName evidence="4">Addiction module toxin, RelE/StbE family</fullName>
    </recommendedName>
</protein>
<dbReference type="EMBL" id="LCHM01000028">
    <property type="protein sequence ID" value="KKT37321.1"/>
    <property type="molecule type" value="Genomic_DNA"/>
</dbReference>
<comment type="caution">
    <text evidence="2">The sequence shown here is derived from an EMBL/GenBank/DDBJ whole genome shotgun (WGS) entry which is preliminary data.</text>
</comment>
<gene>
    <name evidence="2" type="ORF">UW22_C0028G0013</name>
</gene>
<dbReference type="SUPFAM" id="SSF143011">
    <property type="entry name" value="RelE-like"/>
    <property type="match status" value="1"/>
</dbReference>
<evidence type="ECO:0008006" key="4">
    <source>
        <dbReference type="Google" id="ProtNLM"/>
    </source>
</evidence>
<evidence type="ECO:0000313" key="3">
    <source>
        <dbReference type="Proteomes" id="UP000034617"/>
    </source>
</evidence>
<name>A0A0G1GQK4_9BACT</name>
<organism evidence="2 3">
    <name type="scientific">Candidatus Gottesmanbacteria bacterium GW2011_GWB1_44_11c</name>
    <dbReference type="NCBI Taxonomy" id="1618447"/>
    <lineage>
        <taxon>Bacteria</taxon>
        <taxon>Candidatus Gottesmaniibacteriota</taxon>
    </lineage>
</organism>
<dbReference type="Proteomes" id="UP000034617">
    <property type="component" value="Unassembled WGS sequence"/>
</dbReference>
<dbReference type="AlphaFoldDB" id="A0A0G1GQK4"/>
<dbReference type="Gene3D" id="3.30.2310.20">
    <property type="entry name" value="RelE-like"/>
    <property type="match status" value="1"/>
</dbReference>